<feature type="domain" description="SSD" evidence="8">
    <location>
        <begin position="292"/>
        <end position="451"/>
    </location>
</feature>
<feature type="transmembrane region" description="Helical" evidence="7">
    <location>
        <begin position="814"/>
        <end position="835"/>
    </location>
</feature>
<feature type="transmembrane region" description="Helical" evidence="7">
    <location>
        <begin position="323"/>
        <end position="346"/>
    </location>
</feature>
<dbReference type="AlphaFoldDB" id="A0A0N4VGD9"/>
<keyword evidence="4 7" id="KW-1133">Transmembrane helix</keyword>
<reference evidence="9 10" key="2">
    <citation type="submission" date="2018-10" db="EMBL/GenBank/DDBJ databases">
        <authorList>
            <consortium name="Pathogen Informatics"/>
        </authorList>
    </citation>
    <scope>NUCLEOTIDE SEQUENCE [LARGE SCALE GENOMIC DNA]</scope>
</reference>
<keyword evidence="5 7" id="KW-0472">Membrane</keyword>
<dbReference type="Gene3D" id="1.20.1640.10">
    <property type="entry name" value="Multidrug efflux transporter AcrB transmembrane domain"/>
    <property type="match status" value="2"/>
</dbReference>
<evidence type="ECO:0000256" key="5">
    <source>
        <dbReference type="ARBA" id="ARBA00023136"/>
    </source>
</evidence>
<evidence type="ECO:0000259" key="8">
    <source>
        <dbReference type="PROSITE" id="PS50156"/>
    </source>
</evidence>
<keyword evidence="3 7" id="KW-0812">Transmembrane</keyword>
<sequence length="885" mass="101784">MTASFDVLIHNAFYHWALLVNRYRFIFFVVPIFTTVFLTVGFLQTTIDPKYVFSPTKAPWQFESAVLSEHWPLNEQEFWPGKSYDYDGYVDIIAAGKTKSGLGRPNMLHTRYLYELERINEYIIHNVTIPVAHNGKVYHVGFTDLCMSYDWKCYMNDHLTMLMPKHRWGNFSEKIAEYANEIINTEVKITYPIGYRGTEPIYFGALVGAPHLTDEEGHFNYARAIRLTFNVREEKVGNISYLWRKKVADYLSDTTNPPSEILEFGMFHNESLPEGLQQVADSLTPKFVVTCTILFTFCGLSSVVVININGFFVIDWVRSKPSIALAGLMCPLLSILSGFGLVLWLGCLYNAIVNVSPFIVLFLGIGVDDMFIMSAAWHRTNSELTSKRRLAETLADAAVAISITSFTDMISFGIGCLTTLPSVQMFCLYTFMGVTFTYIYQLTFFTSVMAYAGEWEYQNLHVLTFKPAISIEKAGTQKLKISLSLLQTSRTEKSPKIGTAEKEEVITNNKHQLQGFDSHHNRKTFISKIFREYYGPFLLALSTKKAVFFIYLIYLSFAILGCTMVEEGLNPKFLVKESFYLNKFYVLMDETFWAEGLQMQVVVNSPPNFFNTIERRRFQLVMDAFENTHYTMKHNATMFWLTSFERKLAEDEEVFRIPMPNSTEEWYERCREWLISAGGRRLWEKDMVWGTNLTDRKTYNHLYAFRFQLGLRNYNTPTDHMRSAQLMRSIAAQFPEFNITTFHEYYPFADQYIELKPALIRNCFLALTAMLFVSFVMIPNFGAAFAIAGAICSIDIGVIGYMTFWGVRLESVSMITVIMSIGFAVDLSAHIGYAYVKAEGDKDKKAVQALETIGWPVFLVISAFLFRLKDVWLNIENLEFQVLHL</sequence>
<evidence type="ECO:0000256" key="3">
    <source>
        <dbReference type="ARBA" id="ARBA00022692"/>
    </source>
</evidence>
<feature type="transmembrane region" description="Helical" evidence="7">
    <location>
        <begin position="784"/>
        <end position="807"/>
    </location>
</feature>
<feature type="transmembrane region" description="Helical" evidence="7">
    <location>
        <begin position="397"/>
        <end position="420"/>
    </location>
</feature>
<feature type="transmembrane region" description="Helical" evidence="7">
    <location>
        <begin position="287"/>
        <end position="311"/>
    </location>
</feature>
<dbReference type="GO" id="GO:0006897">
    <property type="term" value="P:endocytosis"/>
    <property type="evidence" value="ECO:0007669"/>
    <property type="project" value="TreeGrafter"/>
</dbReference>
<dbReference type="InterPro" id="IPR051697">
    <property type="entry name" value="Patched_domain-protein"/>
</dbReference>
<evidence type="ECO:0000256" key="1">
    <source>
        <dbReference type="ARBA" id="ARBA00004141"/>
    </source>
</evidence>
<reference evidence="11" key="1">
    <citation type="submission" date="2017-02" db="UniProtKB">
        <authorList>
            <consortium name="WormBaseParasite"/>
        </authorList>
    </citation>
    <scope>IDENTIFICATION</scope>
</reference>
<evidence type="ECO:0000313" key="9">
    <source>
        <dbReference type="EMBL" id="VDD94483.1"/>
    </source>
</evidence>
<feature type="transmembrane region" description="Helical" evidence="7">
    <location>
        <begin position="427"/>
        <end position="452"/>
    </location>
</feature>
<dbReference type="InterPro" id="IPR000731">
    <property type="entry name" value="SSD"/>
</dbReference>
<evidence type="ECO:0000256" key="4">
    <source>
        <dbReference type="ARBA" id="ARBA00022989"/>
    </source>
</evidence>
<evidence type="ECO:0000256" key="2">
    <source>
        <dbReference type="ARBA" id="ARBA00005585"/>
    </source>
</evidence>
<organism evidence="11">
    <name type="scientific">Enterobius vermicularis</name>
    <name type="common">Human pinworm</name>
    <dbReference type="NCBI Taxonomy" id="51028"/>
    <lineage>
        <taxon>Eukaryota</taxon>
        <taxon>Metazoa</taxon>
        <taxon>Ecdysozoa</taxon>
        <taxon>Nematoda</taxon>
        <taxon>Chromadorea</taxon>
        <taxon>Rhabditida</taxon>
        <taxon>Spirurina</taxon>
        <taxon>Oxyuridomorpha</taxon>
        <taxon>Oxyuroidea</taxon>
        <taxon>Oxyuridae</taxon>
        <taxon>Enterobius</taxon>
    </lineage>
</organism>
<feature type="transmembrane region" description="Helical" evidence="7">
    <location>
        <begin position="759"/>
        <end position="778"/>
    </location>
</feature>
<dbReference type="GO" id="GO:0005886">
    <property type="term" value="C:plasma membrane"/>
    <property type="evidence" value="ECO:0007669"/>
    <property type="project" value="TreeGrafter"/>
</dbReference>
<accession>A0A0N4VGD9</accession>
<evidence type="ECO:0000313" key="10">
    <source>
        <dbReference type="Proteomes" id="UP000274131"/>
    </source>
</evidence>
<proteinExistence type="inferred from homology"/>
<comment type="subcellular location">
    <subcellularLocation>
        <location evidence="1">Membrane</location>
        <topology evidence="1">Multi-pass membrane protein</topology>
    </subcellularLocation>
</comment>
<dbReference type="PANTHER" id="PTHR10796">
    <property type="entry name" value="PATCHED-RELATED"/>
    <property type="match status" value="1"/>
</dbReference>
<keyword evidence="10" id="KW-1185">Reference proteome</keyword>
<dbReference type="WBParaSite" id="EVEC_0000984901-mRNA-1">
    <property type="protein sequence ID" value="EVEC_0000984901-mRNA-1"/>
    <property type="gene ID" value="EVEC_0000984901"/>
</dbReference>
<dbReference type="GO" id="GO:0018996">
    <property type="term" value="P:molting cycle, collagen and cuticulin-based cuticle"/>
    <property type="evidence" value="ECO:0007669"/>
    <property type="project" value="TreeGrafter"/>
</dbReference>
<gene>
    <name evidence="9" type="ORF">EVEC_LOCUS9234</name>
</gene>
<name>A0A0N4VGD9_ENTVE</name>
<evidence type="ECO:0000256" key="7">
    <source>
        <dbReference type="SAM" id="Phobius"/>
    </source>
</evidence>
<dbReference type="Proteomes" id="UP000274131">
    <property type="component" value="Unassembled WGS sequence"/>
</dbReference>
<dbReference type="EMBL" id="UXUI01009904">
    <property type="protein sequence ID" value="VDD94483.1"/>
    <property type="molecule type" value="Genomic_DNA"/>
</dbReference>
<feature type="transmembrane region" description="Helical" evidence="7">
    <location>
        <begin position="847"/>
        <end position="866"/>
    </location>
</feature>
<evidence type="ECO:0000256" key="6">
    <source>
        <dbReference type="ARBA" id="ARBA00023180"/>
    </source>
</evidence>
<feature type="transmembrane region" description="Helical" evidence="7">
    <location>
        <begin position="23"/>
        <end position="43"/>
    </location>
</feature>
<dbReference type="InterPro" id="IPR003392">
    <property type="entry name" value="PTHD_SSD"/>
</dbReference>
<evidence type="ECO:0000313" key="11">
    <source>
        <dbReference type="WBParaSite" id="EVEC_0000984901-mRNA-1"/>
    </source>
</evidence>
<dbReference type="Pfam" id="PF02460">
    <property type="entry name" value="Patched"/>
    <property type="match status" value="1"/>
</dbReference>
<dbReference type="GO" id="GO:0030659">
    <property type="term" value="C:cytoplasmic vesicle membrane"/>
    <property type="evidence" value="ECO:0007669"/>
    <property type="project" value="TreeGrafter"/>
</dbReference>
<dbReference type="SUPFAM" id="SSF82866">
    <property type="entry name" value="Multidrug efflux transporter AcrB transmembrane domain"/>
    <property type="match status" value="2"/>
</dbReference>
<dbReference type="PANTHER" id="PTHR10796:SF191">
    <property type="entry name" value="SSD DOMAIN-CONTAINING PROTEIN"/>
    <property type="match status" value="1"/>
</dbReference>
<keyword evidence="6" id="KW-0325">Glycoprotein</keyword>
<feature type="transmembrane region" description="Helical" evidence="7">
    <location>
        <begin position="358"/>
        <end position="377"/>
    </location>
</feature>
<comment type="similarity">
    <text evidence="2">Belongs to the patched family.</text>
</comment>
<dbReference type="PROSITE" id="PS50156">
    <property type="entry name" value="SSD"/>
    <property type="match status" value="1"/>
</dbReference>
<feature type="transmembrane region" description="Helical" evidence="7">
    <location>
        <begin position="546"/>
        <end position="565"/>
    </location>
</feature>
<protein>
    <submittedName>
        <fullName evidence="11">SSD domain-containing protein</fullName>
    </submittedName>
</protein>
<dbReference type="OrthoDB" id="6510177at2759"/>